<evidence type="ECO:0000313" key="2">
    <source>
        <dbReference type="EMBL" id="ERN14688.1"/>
    </source>
</evidence>
<evidence type="ECO:0000313" key="3">
    <source>
        <dbReference type="Proteomes" id="UP000017836"/>
    </source>
</evidence>
<protein>
    <submittedName>
        <fullName evidence="2">Uncharacterized protein</fullName>
    </submittedName>
</protein>
<evidence type="ECO:0000256" key="1">
    <source>
        <dbReference type="ARBA" id="ARBA00009995"/>
    </source>
</evidence>
<accession>U5D2V8</accession>
<dbReference type="Proteomes" id="UP000017836">
    <property type="component" value="Unassembled WGS sequence"/>
</dbReference>
<dbReference type="PANTHER" id="PTHR11926">
    <property type="entry name" value="GLUCOSYL/GLUCURONOSYL TRANSFERASES"/>
    <property type="match status" value="1"/>
</dbReference>
<dbReference type="AlphaFoldDB" id="U5D2V8"/>
<dbReference type="HOGENOM" id="CLU_2187469_0_0_1"/>
<keyword evidence="3" id="KW-1185">Reference proteome</keyword>
<dbReference type="Gene3D" id="3.40.50.2000">
    <property type="entry name" value="Glycogen Phosphorylase B"/>
    <property type="match status" value="1"/>
</dbReference>
<dbReference type="OMA" id="PRNIYTI"/>
<dbReference type="PANTHER" id="PTHR11926:SF774">
    <property type="entry name" value="UDP-GLYCOSYLTRANSFERASE 85A1-RELATED"/>
    <property type="match status" value="1"/>
</dbReference>
<organism evidence="2 3">
    <name type="scientific">Amborella trichopoda</name>
    <dbReference type="NCBI Taxonomy" id="13333"/>
    <lineage>
        <taxon>Eukaryota</taxon>
        <taxon>Viridiplantae</taxon>
        <taxon>Streptophyta</taxon>
        <taxon>Embryophyta</taxon>
        <taxon>Tracheophyta</taxon>
        <taxon>Spermatophyta</taxon>
        <taxon>Magnoliopsida</taxon>
        <taxon>Amborellales</taxon>
        <taxon>Amborellaceae</taxon>
        <taxon>Amborella</taxon>
    </lineage>
</organism>
<sequence>MPNVCLKDMTAFIRTTDPDDFLLNYTKTKSQMTLRTSALILNTFDDLEKDVIEVMRSRIPCPLYTIGPLLTFSEHESKEEDKSIPTTLLKEETECLTWLDKQQPKSKFW</sequence>
<comment type="similarity">
    <text evidence="1">Belongs to the UDP-glycosyltransferase family.</text>
</comment>
<gene>
    <name evidence="2" type="ORF">AMTR_s00038p00220080</name>
</gene>
<reference evidence="3" key="1">
    <citation type="journal article" date="2013" name="Science">
        <title>The Amborella genome and the evolution of flowering plants.</title>
        <authorList>
            <consortium name="Amborella Genome Project"/>
        </authorList>
    </citation>
    <scope>NUCLEOTIDE SEQUENCE [LARGE SCALE GENOMIC DNA]</scope>
</reference>
<dbReference type="eggNOG" id="KOG1192">
    <property type="taxonomic scope" value="Eukaryota"/>
</dbReference>
<dbReference type="EMBL" id="KI392532">
    <property type="protein sequence ID" value="ERN14688.1"/>
    <property type="molecule type" value="Genomic_DNA"/>
</dbReference>
<dbReference type="Gramene" id="ERN14688">
    <property type="protein sequence ID" value="ERN14688"/>
    <property type="gene ID" value="AMTR_s00038p00220080"/>
</dbReference>
<dbReference type="SUPFAM" id="SSF53756">
    <property type="entry name" value="UDP-Glycosyltransferase/glycogen phosphorylase"/>
    <property type="match status" value="1"/>
</dbReference>
<proteinExistence type="inferred from homology"/>
<name>U5D2V8_AMBTC</name>